<proteinExistence type="predicted"/>
<accession>A0A8J8M743</accession>
<dbReference type="RefSeq" id="WP_113671043.1">
    <property type="nucleotide sequence ID" value="NZ_CAJXUH010000004.1"/>
</dbReference>
<dbReference type="EMBL" id="CP058561">
    <property type="protein sequence ID" value="QUH27617.1"/>
    <property type="molecule type" value="Genomic_DNA"/>
</dbReference>
<dbReference type="PANTHER" id="PTHR35787">
    <property type="entry name" value="GLYCEROL UPTAKE OPERON ANTITERMINATOR REGULATORY PROTEIN"/>
    <property type="match status" value="1"/>
</dbReference>
<evidence type="ECO:0000313" key="1">
    <source>
        <dbReference type="EMBL" id="QUH27617.1"/>
    </source>
</evidence>
<gene>
    <name evidence="1" type="ORF">HYG85_01250</name>
</gene>
<name>A0A8J8M743_9FIRM</name>
<evidence type="ECO:0000313" key="2">
    <source>
        <dbReference type="Proteomes" id="UP000677305"/>
    </source>
</evidence>
<dbReference type="PIRSF" id="PIRSF016897">
    <property type="entry name" value="GlpP"/>
    <property type="match status" value="1"/>
</dbReference>
<dbReference type="GO" id="GO:0006355">
    <property type="term" value="P:regulation of DNA-templated transcription"/>
    <property type="evidence" value="ECO:0007669"/>
    <property type="project" value="InterPro"/>
</dbReference>
<organism evidence="1 2">
    <name type="scientific">Vallitalea guaymasensis</name>
    <dbReference type="NCBI Taxonomy" id="1185412"/>
    <lineage>
        <taxon>Bacteria</taxon>
        <taxon>Bacillati</taxon>
        <taxon>Bacillota</taxon>
        <taxon>Clostridia</taxon>
        <taxon>Lachnospirales</taxon>
        <taxon>Vallitaleaceae</taxon>
        <taxon>Vallitalea</taxon>
    </lineage>
</organism>
<dbReference type="AlphaFoldDB" id="A0A8J8M743"/>
<dbReference type="Proteomes" id="UP000677305">
    <property type="component" value="Chromosome"/>
</dbReference>
<keyword evidence="2" id="KW-1185">Reference proteome</keyword>
<dbReference type="OrthoDB" id="9799580at2"/>
<protein>
    <submittedName>
        <fullName evidence="1">Glycerol-3-phosphate responsive antiterminator</fullName>
    </submittedName>
</protein>
<dbReference type="InterPro" id="IPR013785">
    <property type="entry name" value="Aldolase_TIM"/>
</dbReference>
<dbReference type="PANTHER" id="PTHR35787:SF1">
    <property type="entry name" value="GLYCEROL UPTAKE OPERON ANTITERMINATOR REGULATORY PROTEIN"/>
    <property type="match status" value="1"/>
</dbReference>
<dbReference type="KEGG" id="vgu:HYG85_01250"/>
<sequence length="187" mass="20731">MNNIISSIEENPIIAAIRNKDDIEKALESSVSTIFLLYSDIFNLKELVHKIKASDKRVFVHMDMIEGMGKDNKAIDYISQIIKPDGIISTRSNHIKYARDKGLFTIQRFFLIDSLSFNTAVKTVKSVRPNMIEVMPGTIPATIQKLSNKLSVPIIAGGLIDTKDDIISVLKVGALGVSVGKTDLWDL</sequence>
<dbReference type="SUPFAM" id="SSF110391">
    <property type="entry name" value="GlpP-like"/>
    <property type="match status" value="1"/>
</dbReference>
<reference evidence="1 2" key="1">
    <citation type="submission" date="2020-07" db="EMBL/GenBank/DDBJ databases">
        <title>Vallitalea guaymasensis genome.</title>
        <authorList>
            <person name="Postec A."/>
        </authorList>
    </citation>
    <scope>NUCLEOTIDE SEQUENCE [LARGE SCALE GENOMIC DNA]</scope>
    <source>
        <strain evidence="1 2">Ra1766G1</strain>
    </source>
</reference>
<dbReference type="Pfam" id="PF04309">
    <property type="entry name" value="G3P_antiterm"/>
    <property type="match status" value="1"/>
</dbReference>
<dbReference type="GO" id="GO:0006071">
    <property type="term" value="P:glycerol metabolic process"/>
    <property type="evidence" value="ECO:0007669"/>
    <property type="project" value="InterPro"/>
</dbReference>
<dbReference type="Gene3D" id="3.20.20.70">
    <property type="entry name" value="Aldolase class I"/>
    <property type="match status" value="1"/>
</dbReference>
<dbReference type="InterPro" id="IPR006699">
    <property type="entry name" value="GlpP"/>
</dbReference>